<evidence type="ECO:0000313" key="1">
    <source>
        <dbReference type="EMBL" id="KAJ1204210.1"/>
    </source>
</evidence>
<dbReference type="AlphaFoldDB" id="A0AAV7VVY9"/>
<gene>
    <name evidence="1" type="ORF">NDU88_007991</name>
</gene>
<sequence>MSSMCAAFSAREELAASWVAVLGPISQSIPKQGQLEADSVVLLRFLGTRVARRNVHEGEKYDHKALLAIRIQGLWSEQHPEHVTLNNNIVTLRA</sequence>
<name>A0AAV7VVY9_PLEWA</name>
<accession>A0AAV7VVY9</accession>
<comment type="caution">
    <text evidence="1">The sequence shown here is derived from an EMBL/GenBank/DDBJ whole genome shotgun (WGS) entry which is preliminary data.</text>
</comment>
<keyword evidence="2" id="KW-1185">Reference proteome</keyword>
<proteinExistence type="predicted"/>
<dbReference type="Proteomes" id="UP001066276">
    <property type="component" value="Chromosome 2_1"/>
</dbReference>
<dbReference type="EMBL" id="JANPWB010000003">
    <property type="protein sequence ID" value="KAJ1204210.1"/>
    <property type="molecule type" value="Genomic_DNA"/>
</dbReference>
<evidence type="ECO:0000313" key="2">
    <source>
        <dbReference type="Proteomes" id="UP001066276"/>
    </source>
</evidence>
<protein>
    <submittedName>
        <fullName evidence="1">Uncharacterized protein</fullName>
    </submittedName>
</protein>
<organism evidence="1 2">
    <name type="scientific">Pleurodeles waltl</name>
    <name type="common">Iberian ribbed newt</name>
    <dbReference type="NCBI Taxonomy" id="8319"/>
    <lineage>
        <taxon>Eukaryota</taxon>
        <taxon>Metazoa</taxon>
        <taxon>Chordata</taxon>
        <taxon>Craniata</taxon>
        <taxon>Vertebrata</taxon>
        <taxon>Euteleostomi</taxon>
        <taxon>Amphibia</taxon>
        <taxon>Batrachia</taxon>
        <taxon>Caudata</taxon>
        <taxon>Salamandroidea</taxon>
        <taxon>Salamandridae</taxon>
        <taxon>Pleurodelinae</taxon>
        <taxon>Pleurodeles</taxon>
    </lineage>
</organism>
<reference evidence="1" key="1">
    <citation type="journal article" date="2022" name="bioRxiv">
        <title>Sequencing and chromosome-scale assembly of the giantPleurodeles waltlgenome.</title>
        <authorList>
            <person name="Brown T."/>
            <person name="Elewa A."/>
            <person name="Iarovenko S."/>
            <person name="Subramanian E."/>
            <person name="Araus A.J."/>
            <person name="Petzold A."/>
            <person name="Susuki M."/>
            <person name="Suzuki K.-i.T."/>
            <person name="Hayashi T."/>
            <person name="Toyoda A."/>
            <person name="Oliveira C."/>
            <person name="Osipova E."/>
            <person name="Leigh N.D."/>
            <person name="Simon A."/>
            <person name="Yun M.H."/>
        </authorList>
    </citation>
    <scope>NUCLEOTIDE SEQUENCE</scope>
    <source>
        <strain evidence="1">20211129_DDA</strain>
        <tissue evidence="1">Liver</tissue>
    </source>
</reference>